<reference evidence="1 2" key="1">
    <citation type="submission" date="2024-09" db="EMBL/GenBank/DDBJ databases">
        <title>Floridaenema gen nov. (Aerosakkonemataceae, Aerosakkonematales ord. nov., Cyanobacteria) from benthic tropical and subtropical fresh waters, with the description of four new species.</title>
        <authorList>
            <person name="Moretto J.A."/>
            <person name="Berthold D.E."/>
            <person name="Lefler F.W."/>
            <person name="Huang I.-S."/>
            <person name="Laughinghouse H. IV."/>
        </authorList>
    </citation>
    <scope>NUCLEOTIDE SEQUENCE [LARGE SCALE GENOMIC DNA]</scope>
    <source>
        <strain evidence="1 2">BLCC-F46</strain>
    </source>
</reference>
<gene>
    <name evidence="1" type="ORF">ACE1CC_09260</name>
</gene>
<dbReference type="Proteomes" id="UP001576774">
    <property type="component" value="Unassembled WGS sequence"/>
</dbReference>
<name>A0ABV4X2R2_9CYAN</name>
<evidence type="ECO:0000313" key="1">
    <source>
        <dbReference type="EMBL" id="MFB2877066.1"/>
    </source>
</evidence>
<keyword evidence="2" id="KW-1185">Reference proteome</keyword>
<comment type="caution">
    <text evidence="1">The sequence shown here is derived from an EMBL/GenBank/DDBJ whole genome shotgun (WGS) entry which is preliminary data.</text>
</comment>
<dbReference type="RefSeq" id="WP_413270177.1">
    <property type="nucleotide sequence ID" value="NZ_JBHFNQ010000067.1"/>
</dbReference>
<protein>
    <submittedName>
        <fullName evidence="1">Uncharacterized protein</fullName>
    </submittedName>
</protein>
<accession>A0ABV4X2R2</accession>
<dbReference type="EMBL" id="JBHFNQ010000067">
    <property type="protein sequence ID" value="MFB2877066.1"/>
    <property type="molecule type" value="Genomic_DNA"/>
</dbReference>
<evidence type="ECO:0000313" key="2">
    <source>
        <dbReference type="Proteomes" id="UP001576774"/>
    </source>
</evidence>
<organism evidence="1 2">
    <name type="scientific">Floridaenema aerugineum BLCC-F46</name>
    <dbReference type="NCBI Taxonomy" id="3153654"/>
    <lineage>
        <taxon>Bacteria</taxon>
        <taxon>Bacillati</taxon>
        <taxon>Cyanobacteriota</taxon>
        <taxon>Cyanophyceae</taxon>
        <taxon>Oscillatoriophycideae</taxon>
        <taxon>Aerosakkonematales</taxon>
        <taxon>Aerosakkonemataceae</taxon>
        <taxon>Floridanema</taxon>
        <taxon>Floridanema aerugineum</taxon>
    </lineage>
</organism>
<proteinExistence type="predicted"/>
<sequence>METAQTAKPLFGNKLYQQRAREALPILVRQVTANQIISYSDLATELGMFQCVKYRAVIEAFQVIQGCQSSCRVLLALESKLPAELLQMKNILGIEVIEQIVYPSSEIT</sequence>